<evidence type="ECO:0000313" key="3">
    <source>
        <dbReference type="Proteomes" id="UP000250918"/>
    </source>
</evidence>
<proteinExistence type="predicted"/>
<dbReference type="SUPFAM" id="SSF52833">
    <property type="entry name" value="Thioredoxin-like"/>
    <property type="match status" value="1"/>
</dbReference>
<dbReference type="GO" id="GO:0009055">
    <property type="term" value="F:electron transfer activity"/>
    <property type="evidence" value="ECO:0007669"/>
    <property type="project" value="TreeGrafter"/>
</dbReference>
<dbReference type="Gene3D" id="3.40.30.10">
    <property type="entry name" value="Glutaredoxin"/>
    <property type="match status" value="1"/>
</dbReference>
<accession>A0A855X330</accession>
<dbReference type="PANTHER" id="PTHR34386">
    <property type="entry name" value="GLUTAREDOXIN"/>
    <property type="match status" value="1"/>
</dbReference>
<sequence>MAKITMYTKTGCPYCAAAKKFYTDKGTPFEEINITEKPQFQPKVLELTGGQKIVPVIVGDGELKLGFGGG</sequence>
<dbReference type="Pfam" id="PF00462">
    <property type="entry name" value="Glutaredoxin"/>
    <property type="match status" value="1"/>
</dbReference>
<dbReference type="AlphaFoldDB" id="A0A855X330"/>
<dbReference type="EMBL" id="PQAP01000023">
    <property type="protein sequence ID" value="PWB74743.1"/>
    <property type="molecule type" value="Genomic_DNA"/>
</dbReference>
<dbReference type="PROSITE" id="PS51354">
    <property type="entry name" value="GLUTAREDOXIN_2"/>
    <property type="match status" value="1"/>
</dbReference>
<evidence type="ECO:0000313" key="2">
    <source>
        <dbReference type="EMBL" id="PWB74743.1"/>
    </source>
</evidence>
<dbReference type="InterPro" id="IPR051548">
    <property type="entry name" value="Grx-like_ET"/>
</dbReference>
<evidence type="ECO:0000259" key="1">
    <source>
        <dbReference type="Pfam" id="PF00462"/>
    </source>
</evidence>
<dbReference type="NCBIfam" id="NF041212">
    <property type="entry name" value="Uxx_star"/>
    <property type="match status" value="1"/>
</dbReference>
<reference evidence="2 3" key="1">
    <citation type="journal article" date="2018" name="ISME J.">
        <title>A methanotrophic archaeon couples anaerobic oxidation of methane to Fe(III) reduction.</title>
        <authorList>
            <person name="Cai C."/>
            <person name="Leu A.O."/>
            <person name="Xie G.J."/>
            <person name="Guo J."/>
            <person name="Feng Y."/>
            <person name="Zhao J.X."/>
            <person name="Tyson G.W."/>
            <person name="Yuan Z."/>
            <person name="Hu S."/>
        </authorList>
    </citation>
    <scope>NUCLEOTIDE SEQUENCE [LARGE SCALE GENOMIC DNA]</scope>
    <source>
        <strain evidence="2">FeB_12</strain>
    </source>
</reference>
<dbReference type="GO" id="GO:0045454">
    <property type="term" value="P:cell redox homeostasis"/>
    <property type="evidence" value="ECO:0007669"/>
    <property type="project" value="TreeGrafter"/>
</dbReference>
<dbReference type="InterPro" id="IPR002109">
    <property type="entry name" value="Glutaredoxin"/>
</dbReference>
<dbReference type="CDD" id="cd02976">
    <property type="entry name" value="NrdH"/>
    <property type="match status" value="1"/>
</dbReference>
<protein>
    <submittedName>
        <fullName evidence="2">NrdH-redoxin</fullName>
    </submittedName>
</protein>
<dbReference type="InterPro" id="IPR036249">
    <property type="entry name" value="Thioredoxin-like_sf"/>
</dbReference>
<gene>
    <name evidence="2" type="ORF">C3F09_03380</name>
</gene>
<organism evidence="2 3">
    <name type="scientific">candidate division GN15 bacterium</name>
    <dbReference type="NCBI Taxonomy" id="2072418"/>
    <lineage>
        <taxon>Bacteria</taxon>
        <taxon>candidate division GN15</taxon>
    </lineage>
</organism>
<dbReference type="PANTHER" id="PTHR34386:SF1">
    <property type="entry name" value="GLUTAREDOXIN-LIKE PROTEIN NRDH"/>
    <property type="match status" value="1"/>
</dbReference>
<feature type="domain" description="Glutaredoxin" evidence="1">
    <location>
        <begin position="4"/>
        <end position="63"/>
    </location>
</feature>
<dbReference type="Proteomes" id="UP000250918">
    <property type="component" value="Unassembled WGS sequence"/>
</dbReference>
<comment type="caution">
    <text evidence="2">The sequence shown here is derived from an EMBL/GenBank/DDBJ whole genome shotgun (WGS) entry which is preliminary data.</text>
</comment>
<name>A0A855X330_9BACT</name>